<dbReference type="RefSeq" id="WP_185004209.1">
    <property type="nucleotide sequence ID" value="NZ_BAAAUI010000028.1"/>
</dbReference>
<comment type="caution">
    <text evidence="1">The sequence shown here is derived from an EMBL/GenBank/DDBJ whole genome shotgun (WGS) entry which is preliminary data.</text>
</comment>
<sequence length="294" mass="31070">MTRRHTVVVPEYGTRWQRQLVRTGLDGGYELLRSPGPDRRIPFRAPDATLRAWLARVATPGGGLVPGRPSPAGTVYPIEHWRTAADLLLAGAAPDRAGLVGAVRETGRLLALAHRGAPPSVGVPPPAHARLTAFLRVGGRTEATRLAAATLCQGLGIPAWARLLGWCADLAADPDPVLVHGAPGLAAIVPGQRVQLLIGDDLGAAPAAFDLGWLLGELLELSHAFPGPGWPELIAALAEGYGTELDERVRRMAVLRIVLHLHDFVGYVGWHTGAVRNYVGLVADTLEGVHSGAC</sequence>
<keyword evidence="2" id="KW-1185">Reference proteome</keyword>
<dbReference type="EMBL" id="JACHMH010000001">
    <property type="protein sequence ID" value="MBB4678372.1"/>
    <property type="molecule type" value="Genomic_DNA"/>
</dbReference>
<name>A0A7W7CC07_9PSEU</name>
<dbReference type="Proteomes" id="UP000533598">
    <property type="component" value="Unassembled WGS sequence"/>
</dbReference>
<gene>
    <name evidence="1" type="ORF">HNR67_004490</name>
</gene>
<organism evidence="1 2">
    <name type="scientific">Crossiella cryophila</name>
    <dbReference type="NCBI Taxonomy" id="43355"/>
    <lineage>
        <taxon>Bacteria</taxon>
        <taxon>Bacillati</taxon>
        <taxon>Actinomycetota</taxon>
        <taxon>Actinomycetes</taxon>
        <taxon>Pseudonocardiales</taxon>
        <taxon>Pseudonocardiaceae</taxon>
        <taxon>Crossiella</taxon>
    </lineage>
</organism>
<dbReference type="InterPro" id="IPR011009">
    <property type="entry name" value="Kinase-like_dom_sf"/>
</dbReference>
<evidence type="ECO:0000313" key="2">
    <source>
        <dbReference type="Proteomes" id="UP000533598"/>
    </source>
</evidence>
<dbReference type="SUPFAM" id="SSF56112">
    <property type="entry name" value="Protein kinase-like (PK-like)"/>
    <property type="match status" value="1"/>
</dbReference>
<accession>A0A7W7CC07</accession>
<dbReference type="AlphaFoldDB" id="A0A7W7CC07"/>
<proteinExistence type="predicted"/>
<evidence type="ECO:0008006" key="3">
    <source>
        <dbReference type="Google" id="ProtNLM"/>
    </source>
</evidence>
<reference evidence="1 2" key="1">
    <citation type="submission" date="2020-08" db="EMBL/GenBank/DDBJ databases">
        <title>Sequencing the genomes of 1000 actinobacteria strains.</title>
        <authorList>
            <person name="Klenk H.-P."/>
        </authorList>
    </citation>
    <scope>NUCLEOTIDE SEQUENCE [LARGE SCALE GENOMIC DNA]</scope>
    <source>
        <strain evidence="1 2">DSM 44230</strain>
    </source>
</reference>
<protein>
    <recommendedName>
        <fullName evidence="3">Aminoglycoside phosphotransferase domain-containing protein</fullName>
    </recommendedName>
</protein>
<evidence type="ECO:0000313" key="1">
    <source>
        <dbReference type="EMBL" id="MBB4678372.1"/>
    </source>
</evidence>